<reference evidence="3" key="1">
    <citation type="submission" date="2021-03" db="EMBL/GenBank/DDBJ databases">
        <title>Revisited historic fungal species revealed as producer of novel bioactive compounds through whole genome sequencing and comparative genomics.</title>
        <authorList>
            <person name="Vignolle G.A."/>
            <person name="Hochenegger N."/>
            <person name="Mach R.L."/>
            <person name="Mach-Aigner A.R."/>
            <person name="Javad Rahimi M."/>
            <person name="Salim K.A."/>
            <person name="Chan C.M."/>
            <person name="Lim L.B.L."/>
            <person name="Cai F."/>
            <person name="Druzhinina I.S."/>
            <person name="U'Ren J.M."/>
            <person name="Derntl C."/>
        </authorList>
    </citation>
    <scope>NUCLEOTIDE SEQUENCE</scope>
    <source>
        <strain evidence="3">TUCIM 5799</strain>
    </source>
</reference>
<sequence>MKYYSFVSSIAAAIFVATCAASMLTSTTATATIVPDKATQAPVSIGSIHTFSSRCNRPRVNEGQHEQHGNIWFDAFCHGDDGRLWHAVINLNHCLANRDAVLKAEPGGDFAQSCWDAKLSSSTFMDVLCSTTGDGHPPKAASINLDDITEVTSDGLLKCNNHQGCAWNQLVCIDKPNGVPG</sequence>
<feature type="domain" description="Cyanovirin-N" evidence="2">
    <location>
        <begin position="51"/>
        <end position="148"/>
    </location>
</feature>
<dbReference type="Pfam" id="PF08881">
    <property type="entry name" value="CVNH"/>
    <property type="match status" value="1"/>
</dbReference>
<dbReference type="EMBL" id="JAFIMR010000045">
    <property type="protein sequence ID" value="KAI1856266.1"/>
    <property type="molecule type" value="Genomic_DNA"/>
</dbReference>
<dbReference type="InterPro" id="IPR036673">
    <property type="entry name" value="Cyanovirin-N_sf"/>
</dbReference>
<dbReference type="InterPro" id="IPR011058">
    <property type="entry name" value="Cyanovirin-N"/>
</dbReference>
<keyword evidence="4" id="KW-1185">Reference proteome</keyword>
<evidence type="ECO:0000313" key="3">
    <source>
        <dbReference type="EMBL" id="KAI1856266.1"/>
    </source>
</evidence>
<comment type="caution">
    <text evidence="3">The sequence shown here is derived from an EMBL/GenBank/DDBJ whole genome shotgun (WGS) entry which is preliminary data.</text>
</comment>
<dbReference type="Gene3D" id="2.30.60.10">
    <property type="entry name" value="Cyanovirin-N"/>
    <property type="match status" value="1"/>
</dbReference>
<protein>
    <recommendedName>
        <fullName evidence="2">Cyanovirin-N domain-containing protein</fullName>
    </recommendedName>
</protein>
<name>A0A9Q0AJ79_9PEZI</name>
<accession>A0A9Q0AJ79</accession>
<evidence type="ECO:0000256" key="1">
    <source>
        <dbReference type="SAM" id="SignalP"/>
    </source>
</evidence>
<evidence type="ECO:0000259" key="2">
    <source>
        <dbReference type="Pfam" id="PF08881"/>
    </source>
</evidence>
<keyword evidence="1" id="KW-0732">Signal</keyword>
<evidence type="ECO:0000313" key="4">
    <source>
        <dbReference type="Proteomes" id="UP000829685"/>
    </source>
</evidence>
<gene>
    <name evidence="3" type="ORF">JX265_011778</name>
</gene>
<feature type="chain" id="PRO_5040361549" description="Cyanovirin-N domain-containing protein" evidence="1">
    <location>
        <begin position="22"/>
        <end position="181"/>
    </location>
</feature>
<dbReference type="AlphaFoldDB" id="A0A9Q0AJ79"/>
<proteinExistence type="predicted"/>
<feature type="signal peptide" evidence="1">
    <location>
        <begin position="1"/>
        <end position="21"/>
    </location>
</feature>
<organism evidence="3 4">
    <name type="scientific">Neoarthrinium moseri</name>
    <dbReference type="NCBI Taxonomy" id="1658444"/>
    <lineage>
        <taxon>Eukaryota</taxon>
        <taxon>Fungi</taxon>
        <taxon>Dikarya</taxon>
        <taxon>Ascomycota</taxon>
        <taxon>Pezizomycotina</taxon>
        <taxon>Sordariomycetes</taxon>
        <taxon>Xylariomycetidae</taxon>
        <taxon>Amphisphaeriales</taxon>
        <taxon>Apiosporaceae</taxon>
        <taxon>Neoarthrinium</taxon>
    </lineage>
</organism>
<dbReference type="SUPFAM" id="SSF51322">
    <property type="entry name" value="Cyanovirin-N"/>
    <property type="match status" value="1"/>
</dbReference>
<dbReference type="Proteomes" id="UP000829685">
    <property type="component" value="Unassembled WGS sequence"/>
</dbReference>